<evidence type="ECO:0000256" key="11">
    <source>
        <dbReference type="ARBA" id="ARBA00023310"/>
    </source>
</evidence>
<dbReference type="InterPro" id="IPR002146">
    <property type="entry name" value="ATP_synth_b/b'su_bac/chlpt"/>
</dbReference>
<dbReference type="NCBIfam" id="NF004412">
    <property type="entry name" value="PRK05759.1-3"/>
    <property type="match status" value="1"/>
</dbReference>
<evidence type="ECO:0000256" key="14">
    <source>
        <dbReference type="HAMAP-Rule" id="MF_01398"/>
    </source>
</evidence>
<evidence type="ECO:0000256" key="16">
    <source>
        <dbReference type="SAM" id="Coils"/>
    </source>
</evidence>
<dbReference type="Pfam" id="PF00430">
    <property type="entry name" value="ATP-synt_B"/>
    <property type="match status" value="1"/>
</dbReference>
<keyword evidence="7 14" id="KW-0375">Hydrogen ion transport</keyword>
<evidence type="ECO:0000256" key="8">
    <source>
        <dbReference type="ARBA" id="ARBA00022989"/>
    </source>
</evidence>
<dbReference type="NCBIfam" id="TIGR01144">
    <property type="entry name" value="ATP_synt_b"/>
    <property type="match status" value="1"/>
</dbReference>
<evidence type="ECO:0000256" key="9">
    <source>
        <dbReference type="ARBA" id="ARBA00023065"/>
    </source>
</evidence>
<evidence type="ECO:0000313" key="18">
    <source>
        <dbReference type="Proteomes" id="UP000015388"/>
    </source>
</evidence>
<evidence type="ECO:0000256" key="10">
    <source>
        <dbReference type="ARBA" id="ARBA00023136"/>
    </source>
</evidence>
<dbReference type="GO" id="GO:0016787">
    <property type="term" value="F:hydrolase activity"/>
    <property type="evidence" value="ECO:0007669"/>
    <property type="project" value="UniProtKB-KW"/>
</dbReference>
<evidence type="ECO:0000256" key="13">
    <source>
        <dbReference type="ARBA" id="ARBA00025830"/>
    </source>
</evidence>
<comment type="function">
    <text evidence="14">Component of the F(0) channel, it forms part of the peripheral stalk, linking F(1) to F(0).</text>
</comment>
<feature type="coiled-coil region" evidence="16">
    <location>
        <begin position="67"/>
        <end position="119"/>
    </location>
</feature>
<dbReference type="eggNOG" id="COG0711">
    <property type="taxonomic scope" value="Bacteria"/>
</dbReference>
<evidence type="ECO:0000256" key="2">
    <source>
        <dbReference type="ARBA" id="ARBA00005513"/>
    </source>
</evidence>
<comment type="function">
    <text evidence="12 14">F(1)F(0) ATP synthase produces ATP from ADP in the presence of a proton or sodium gradient. F-type ATPases consist of two structural domains, F(1) containing the extramembraneous catalytic core and F(0) containing the membrane proton channel, linked together by a central stalk and a peripheral stalk. During catalysis, ATP synthesis in the catalytic domain of F(1) is coupled via a rotary mechanism of the central stalk subunits to proton translocation.</text>
</comment>
<dbReference type="SUPFAM" id="SSF81573">
    <property type="entry name" value="F1F0 ATP synthase subunit B, membrane domain"/>
    <property type="match status" value="1"/>
</dbReference>
<evidence type="ECO:0000256" key="7">
    <source>
        <dbReference type="ARBA" id="ARBA00022781"/>
    </source>
</evidence>
<evidence type="ECO:0000313" key="17">
    <source>
        <dbReference type="EMBL" id="AGS34625.1"/>
    </source>
</evidence>
<evidence type="ECO:0000256" key="6">
    <source>
        <dbReference type="ARBA" id="ARBA00022692"/>
    </source>
</evidence>
<keyword evidence="9 14" id="KW-0406">Ion transport</keyword>
<dbReference type="AlphaFoldDB" id="S5T210"/>
<dbReference type="HOGENOM" id="CLU_079215_5_2_11"/>
<name>S5T210_9CORY</name>
<dbReference type="EMBL" id="CP003924">
    <property type="protein sequence ID" value="AGS34625.1"/>
    <property type="molecule type" value="Genomic_DNA"/>
</dbReference>
<dbReference type="HAMAP" id="MF_01398">
    <property type="entry name" value="ATP_synth_b_bprime"/>
    <property type="match status" value="1"/>
</dbReference>
<keyword evidence="11 14" id="KW-0066">ATP synthesis</keyword>
<comment type="subunit">
    <text evidence="13 14">F-type ATPases have 2 components, F(1) - the catalytic core - and F(0) - the membrane proton channel. F(1) has five subunits: alpha(3), beta(3), gamma(1), delta(1), epsilon(1). F(0) has three main subunits: a(1), b(2) and c(10-14). The alpha and beta chains form an alternating ring which encloses part of the gamma chain. F(1) is attached to F(0) by a central stalk formed by the gamma and epsilon chains, while a peripheral stalk is formed by the delta and b chains.</text>
</comment>
<keyword evidence="10 14" id="KW-0472">Membrane</keyword>
<dbReference type="STRING" id="1224163.B841_05760"/>
<dbReference type="Gene3D" id="1.20.5.620">
    <property type="entry name" value="F1F0 ATP synthase subunit B, membrane domain"/>
    <property type="match status" value="1"/>
</dbReference>
<proteinExistence type="inferred from homology"/>
<protein>
    <recommendedName>
        <fullName evidence="14">ATP synthase subunit b</fullName>
    </recommendedName>
    <alternativeName>
        <fullName evidence="14">ATP synthase F(0) sector subunit b</fullName>
    </alternativeName>
    <alternativeName>
        <fullName evidence="14">ATPase subunit I</fullName>
    </alternativeName>
    <alternativeName>
        <fullName evidence="14">F-type ATPase subunit b</fullName>
        <shortName evidence="14">F-ATPase subunit b</shortName>
    </alternativeName>
</protein>
<dbReference type="GO" id="GO:0045259">
    <property type="term" value="C:proton-transporting ATP synthase complex"/>
    <property type="evidence" value="ECO:0007669"/>
    <property type="project" value="UniProtKB-KW"/>
</dbReference>
<evidence type="ECO:0000256" key="3">
    <source>
        <dbReference type="ARBA" id="ARBA00022448"/>
    </source>
</evidence>
<keyword evidence="6 14" id="KW-0812">Transmembrane</keyword>
<evidence type="ECO:0000256" key="1">
    <source>
        <dbReference type="ARBA" id="ARBA00004162"/>
    </source>
</evidence>
<dbReference type="PATRIC" id="fig|1224163.3.peg.1155"/>
<keyword evidence="8 14" id="KW-1133">Transmembrane helix</keyword>
<dbReference type="KEGG" id="cmd:B841_05760"/>
<dbReference type="CDD" id="cd06503">
    <property type="entry name" value="ATP-synt_Fo_b"/>
    <property type="match status" value="1"/>
</dbReference>
<reference evidence="17 18" key="1">
    <citation type="submission" date="2012-11" db="EMBL/GenBank/DDBJ databases">
        <title>The complete genome sequence of Corynebacterium maris Coryn-1 (=DSM 45190).</title>
        <authorList>
            <person name="Schaffert L."/>
            <person name="Albersmeier A."/>
            <person name="Kalinowski J."/>
            <person name="Ruckert C."/>
        </authorList>
    </citation>
    <scope>NUCLEOTIDE SEQUENCE [LARGE SCALE GENOMIC DNA]</scope>
    <source>
        <strain evidence="18">Coryn-1</strain>
    </source>
</reference>
<keyword evidence="17" id="KW-0378">Hydrolase</keyword>
<dbReference type="PANTHER" id="PTHR33445">
    <property type="entry name" value="ATP SYNTHASE SUBUNIT B', CHLOROPLASTIC"/>
    <property type="match status" value="1"/>
</dbReference>
<keyword evidence="16" id="KW-0175">Coiled coil</keyword>
<keyword evidence="3 14" id="KW-0813">Transport</keyword>
<keyword evidence="18" id="KW-1185">Reference proteome</keyword>
<keyword evidence="5 14" id="KW-0138">CF(0)</keyword>
<comment type="subcellular location">
    <subcellularLocation>
        <location evidence="1 14">Cell membrane</location>
        <topology evidence="1 14">Single-pass membrane protein</topology>
    </subcellularLocation>
</comment>
<dbReference type="InterPro" id="IPR050059">
    <property type="entry name" value="ATP_synthase_B_chain"/>
</dbReference>
<dbReference type="GO" id="GO:0046933">
    <property type="term" value="F:proton-transporting ATP synthase activity, rotational mechanism"/>
    <property type="evidence" value="ECO:0007669"/>
    <property type="project" value="UniProtKB-UniRule"/>
</dbReference>
<dbReference type="RefSeq" id="WP_020934558.1">
    <property type="nucleotide sequence ID" value="NC_021915.1"/>
</dbReference>
<evidence type="ECO:0000256" key="15">
    <source>
        <dbReference type="RuleBase" id="RU003848"/>
    </source>
</evidence>
<dbReference type="PANTHER" id="PTHR33445:SF1">
    <property type="entry name" value="ATP SYNTHASE SUBUNIT B"/>
    <property type="match status" value="1"/>
</dbReference>
<dbReference type="InterPro" id="IPR028987">
    <property type="entry name" value="ATP_synth_B-like_membr_sf"/>
</dbReference>
<feature type="transmembrane region" description="Helical" evidence="14">
    <location>
        <begin position="30"/>
        <end position="49"/>
    </location>
</feature>
<sequence length="188" mass="20774">MTNVYTYVVAAETLPLESQPSVLIPPLYDIVWSIIPLIIVFIVFGKLVIPKYREVLEEREDKISGGIDRAAAAEAEAQAALEKYNAQLAEARTEAAEIREDARDKGKQIQAQYRQEAEEESRRIVAAGEKQLEASREQVISELRADIGQNSVNLAEKLLGNELSENTKRSGTVDSFLSELDSVTPAGK</sequence>
<evidence type="ECO:0000256" key="12">
    <source>
        <dbReference type="ARBA" id="ARBA00025198"/>
    </source>
</evidence>
<dbReference type="GO" id="GO:0005886">
    <property type="term" value="C:plasma membrane"/>
    <property type="evidence" value="ECO:0007669"/>
    <property type="project" value="UniProtKB-SubCell"/>
</dbReference>
<keyword evidence="4 14" id="KW-1003">Cell membrane</keyword>
<dbReference type="OrthoDB" id="5242917at2"/>
<dbReference type="GO" id="GO:0046961">
    <property type="term" value="F:proton-transporting ATPase activity, rotational mechanism"/>
    <property type="evidence" value="ECO:0007669"/>
    <property type="project" value="TreeGrafter"/>
</dbReference>
<organism evidence="17 18">
    <name type="scientific">Corynebacterium maris DSM 45190</name>
    <dbReference type="NCBI Taxonomy" id="1224163"/>
    <lineage>
        <taxon>Bacteria</taxon>
        <taxon>Bacillati</taxon>
        <taxon>Actinomycetota</taxon>
        <taxon>Actinomycetes</taxon>
        <taxon>Mycobacteriales</taxon>
        <taxon>Corynebacteriaceae</taxon>
        <taxon>Corynebacterium</taxon>
    </lineage>
</organism>
<gene>
    <name evidence="14" type="primary">atpF</name>
    <name evidence="17" type="ORF">B841_05760</name>
</gene>
<evidence type="ECO:0000256" key="5">
    <source>
        <dbReference type="ARBA" id="ARBA00022547"/>
    </source>
</evidence>
<dbReference type="Proteomes" id="UP000015388">
    <property type="component" value="Chromosome"/>
</dbReference>
<comment type="similarity">
    <text evidence="2 14 15">Belongs to the ATPase B chain family.</text>
</comment>
<dbReference type="InterPro" id="IPR005864">
    <property type="entry name" value="ATP_synth_F0_bsu_bac"/>
</dbReference>
<evidence type="ECO:0000256" key="4">
    <source>
        <dbReference type="ARBA" id="ARBA00022475"/>
    </source>
</evidence>
<accession>S5T210</accession>